<sequence>MNAKKAEPQKEKNHLRAQKRVSAERLRARMEAEKFSFETTDEIEPLHGTIGQQRGVRAIRFALAHGTPGFNCYVSGPLGTGRMTTTMSLVRRRASEEKKPLDWVYVYNFEKPSEPLSIGLKNGTARNFASSMDSFIKACREQIPKVFESEEYAEERVKVTASFEQRKEAEFKKLSEEAQKRGFVIKRGPTGLFPIPVREGKPLEQEEFQALPDGEKEKIQKKGKELTKVMETILGEVRRIETQQIEALTEYDRKVAYYTLGLLLDPLIEKHKDEARINRYFNWVKRDVVRHIDLFKKTEDAETQARLRALLERYRVNVFVDNSNLSGSPVIFEDNPSYYNLFGAIEYRNVSGNMVTDFSKIKPGAVHRANGGYLILPARELLSEPFAWDALKRTLRSNEAKVENISEKVRGAIIETLRPTPIPVDFKVILIGSARIYGLLHELDEDFRRLFKIRADFDVDMPRTPQNELAYARFISARCKYDGLRPFTKQAVARIIEHGSRLAEDQQRLSTRFSQIAELASEASFWAMDTNSPVVRAEHVAKALEEKVYRSRMIEEKIQDLMLRGTLLIDVEGEKVGQINGLTVLSLGDYSFGKPVKITARTWLGRKGVLQIERETRMSGPIHNKGVLIITGFLGAKFAAKHPLPLSASLTFEQLYDEVEGDSASSAELYALLSSLAQVPLTQSVAVTGSVNQFGIVQPIGGANQKIEGFFHLCKAKGLSGEQGVMIPASNLPNLMLRDDVRDAVSEGKFHIYAVSTVEEGIEILSGQPASKIFAKVQKRLTQMFEVLKETKE</sequence>
<dbReference type="PANTHER" id="PTHR10046">
    <property type="entry name" value="ATP DEPENDENT LON PROTEASE FAMILY MEMBER"/>
    <property type="match status" value="1"/>
</dbReference>
<comment type="catalytic activity">
    <reaction evidence="2">
        <text>Hydrolysis of proteins in presence of ATP.</text>
        <dbReference type="EC" id="3.4.21.53"/>
    </reaction>
</comment>
<evidence type="ECO:0000256" key="1">
    <source>
        <dbReference type="ARBA" id="ARBA00022670"/>
    </source>
</evidence>
<dbReference type="Pfam" id="PF20436">
    <property type="entry name" value="LonB_AAA-LID"/>
    <property type="match status" value="1"/>
</dbReference>
<dbReference type="GO" id="GO:0030163">
    <property type="term" value="P:protein catabolic process"/>
    <property type="evidence" value="ECO:0007669"/>
    <property type="project" value="InterPro"/>
</dbReference>
<feature type="active site" evidence="2">
    <location>
        <position position="663"/>
    </location>
</feature>
<dbReference type="GO" id="GO:0004176">
    <property type="term" value="F:ATP-dependent peptidase activity"/>
    <property type="evidence" value="ECO:0007669"/>
    <property type="project" value="UniProtKB-UniRule"/>
</dbReference>
<dbReference type="Pfam" id="PF20437">
    <property type="entry name" value="LonC_helical"/>
    <property type="match status" value="1"/>
</dbReference>
<evidence type="ECO:0000313" key="6">
    <source>
        <dbReference type="Proteomes" id="UP000317778"/>
    </source>
</evidence>
<keyword evidence="2" id="KW-0720">Serine protease</keyword>
<feature type="compositionally biased region" description="Basic and acidic residues" evidence="3">
    <location>
        <begin position="1"/>
        <end position="14"/>
    </location>
</feature>
<dbReference type="Gene3D" id="3.30.230.10">
    <property type="match status" value="1"/>
</dbReference>
<gene>
    <name evidence="5" type="ORF">CEE36_00815</name>
</gene>
<evidence type="ECO:0000256" key="3">
    <source>
        <dbReference type="SAM" id="MobiDB-lite"/>
    </source>
</evidence>
<dbReference type="InterPro" id="IPR014721">
    <property type="entry name" value="Ribsml_uS5_D2-typ_fold_subgr"/>
</dbReference>
<dbReference type="Gene3D" id="1.10.8.60">
    <property type="match status" value="1"/>
</dbReference>
<dbReference type="InterPro" id="IPR041699">
    <property type="entry name" value="AAA_32"/>
</dbReference>
<dbReference type="SUPFAM" id="SSF54211">
    <property type="entry name" value="Ribosomal protein S5 domain 2-like"/>
    <property type="match status" value="1"/>
</dbReference>
<dbReference type="InterPro" id="IPR046844">
    <property type="entry name" value="Lon-like_helical"/>
</dbReference>
<dbReference type="PROSITE" id="PS51786">
    <property type="entry name" value="LON_PROTEOLYTIC"/>
    <property type="match status" value="1"/>
</dbReference>
<dbReference type="GO" id="GO:0006508">
    <property type="term" value="P:proteolysis"/>
    <property type="evidence" value="ECO:0007669"/>
    <property type="project" value="UniProtKB-KW"/>
</dbReference>
<name>A0A532VAT3_UNCT6</name>
<dbReference type="InterPro" id="IPR008269">
    <property type="entry name" value="Lon_proteolytic"/>
</dbReference>
<comment type="caution">
    <text evidence="5">The sequence shown here is derived from an EMBL/GenBank/DDBJ whole genome shotgun (WGS) entry which is preliminary data.</text>
</comment>
<feature type="region of interest" description="Disordered" evidence="3">
    <location>
        <begin position="1"/>
        <end position="20"/>
    </location>
</feature>
<dbReference type="InterPro" id="IPR027417">
    <property type="entry name" value="P-loop_NTPase"/>
</dbReference>
<reference evidence="5 6" key="1">
    <citation type="submission" date="2017-06" db="EMBL/GenBank/DDBJ databases">
        <title>Novel microbial phyla capable of carbon fixation and sulfur reduction in deep-sea sediments.</title>
        <authorList>
            <person name="Huang J."/>
            <person name="Baker B."/>
            <person name="Wang Y."/>
        </authorList>
    </citation>
    <scope>NUCLEOTIDE SEQUENCE [LARGE SCALE GENOMIC DNA]</scope>
    <source>
        <strain evidence="5">B3_TA06</strain>
    </source>
</reference>
<organism evidence="5 6">
    <name type="scientific">candidate division TA06 bacterium B3_TA06</name>
    <dbReference type="NCBI Taxonomy" id="2012487"/>
    <lineage>
        <taxon>Bacteria</taxon>
        <taxon>Bacteria division TA06</taxon>
    </lineage>
</organism>
<accession>A0A532VAT3</accession>
<dbReference type="GO" id="GO:0004252">
    <property type="term" value="F:serine-type endopeptidase activity"/>
    <property type="evidence" value="ECO:0007669"/>
    <property type="project" value="UniProtKB-UniRule"/>
</dbReference>
<keyword evidence="1 2" id="KW-0645">Protease</keyword>
<keyword evidence="2" id="KW-0378">Hydrolase</keyword>
<dbReference type="SUPFAM" id="SSF52540">
    <property type="entry name" value="P-loop containing nucleoside triphosphate hydrolases"/>
    <property type="match status" value="1"/>
</dbReference>
<dbReference type="Proteomes" id="UP000317778">
    <property type="component" value="Unassembled WGS sequence"/>
</dbReference>
<dbReference type="Gene3D" id="3.40.50.300">
    <property type="entry name" value="P-loop containing nucleotide triphosphate hydrolases"/>
    <property type="match status" value="2"/>
</dbReference>
<dbReference type="Pfam" id="PF05362">
    <property type="entry name" value="Lon_C"/>
    <property type="match status" value="1"/>
</dbReference>
<dbReference type="GO" id="GO:0005524">
    <property type="term" value="F:ATP binding"/>
    <property type="evidence" value="ECO:0007669"/>
    <property type="project" value="InterPro"/>
</dbReference>
<dbReference type="InterPro" id="IPR020568">
    <property type="entry name" value="Ribosomal_Su5_D2-typ_SF"/>
</dbReference>
<proteinExistence type="inferred from homology"/>
<dbReference type="EC" id="3.4.21.53" evidence="2"/>
<evidence type="ECO:0000256" key="2">
    <source>
        <dbReference type="PROSITE-ProRule" id="PRU01122"/>
    </source>
</evidence>
<dbReference type="Pfam" id="PF13654">
    <property type="entry name" value="AAA_32"/>
    <property type="match status" value="1"/>
</dbReference>
<evidence type="ECO:0000259" key="4">
    <source>
        <dbReference type="PROSITE" id="PS51786"/>
    </source>
</evidence>
<dbReference type="InterPro" id="IPR046843">
    <property type="entry name" value="LonB_AAA-LID"/>
</dbReference>
<feature type="active site" evidence="2">
    <location>
        <position position="706"/>
    </location>
</feature>
<evidence type="ECO:0000313" key="5">
    <source>
        <dbReference type="EMBL" id="TKJ44313.1"/>
    </source>
</evidence>
<dbReference type="EMBL" id="NJBO01000001">
    <property type="protein sequence ID" value="TKJ44313.1"/>
    <property type="molecule type" value="Genomic_DNA"/>
</dbReference>
<dbReference type="PRINTS" id="PR00830">
    <property type="entry name" value="ENDOLAPTASE"/>
</dbReference>
<comment type="similarity">
    <text evidence="2">Belongs to the peptidase S16 family.</text>
</comment>
<feature type="domain" description="Lon proteolytic" evidence="4">
    <location>
        <begin position="573"/>
        <end position="768"/>
    </location>
</feature>
<dbReference type="AlphaFoldDB" id="A0A532VAT3"/>
<protein>
    <recommendedName>
        <fullName evidence="2">endopeptidase La</fullName>
        <ecNumber evidence="2">3.4.21.53</ecNumber>
    </recommendedName>
</protein>
<dbReference type="InterPro" id="IPR027065">
    <property type="entry name" value="Lon_Prtase"/>
</dbReference>